<dbReference type="GO" id="GO:0009007">
    <property type="term" value="F:site-specific DNA-methyltransferase (adenine-specific) activity"/>
    <property type="evidence" value="ECO:0007669"/>
    <property type="project" value="UniProtKB-EC"/>
</dbReference>
<dbReference type="GO" id="GO:0009307">
    <property type="term" value="P:DNA restriction-modification system"/>
    <property type="evidence" value="ECO:0007669"/>
    <property type="project" value="UniProtKB-KW"/>
</dbReference>
<comment type="caution">
    <text evidence="9">The sequence shown here is derived from an EMBL/GenBank/DDBJ whole genome shotgun (WGS) entry which is preliminary data.</text>
</comment>
<proteinExistence type="predicted"/>
<dbReference type="AlphaFoldDB" id="A0A644W895"/>
<organism evidence="9">
    <name type="scientific">bioreactor metagenome</name>
    <dbReference type="NCBI Taxonomy" id="1076179"/>
    <lineage>
        <taxon>unclassified sequences</taxon>
        <taxon>metagenomes</taxon>
        <taxon>ecological metagenomes</taxon>
    </lineage>
</organism>
<keyword evidence="2" id="KW-0489">Methyltransferase</keyword>
<evidence type="ECO:0000256" key="5">
    <source>
        <dbReference type="ARBA" id="ARBA00022747"/>
    </source>
</evidence>
<dbReference type="InterPro" id="IPR002052">
    <property type="entry name" value="DNA_methylase_N6_adenine_CS"/>
</dbReference>
<sequence>MNQATYNSLKAFIWGIANDCLVDVYDVGDYRKIILPFFVIRRFDAVLEQKHNDVIKAKREYEKKGLTVDLDPALCSIAEQAFVNKFEYTLTDLKSRTNQQQLKRDFINYLDGFSQNVQEILNKFKIRNEIDRLSEQDRLGLLIEKFVDQRYNFSNKPVLNEDGSVRIEELDNHSMGTLFEDVIRQFNEETNITDAGRHFTPRDIVELMADLAFVPVQDRIQSTTYRIYDGACGTGGMLTVGEAHIKNLAARRNKKVSIKLFGQENADETYAIARADMLVKGEGKQADNIRFGSTISDDKFAHEEFDFMLSNPPFGTPWKSELKAWGDIKKDDISDPRFIIDYSGNSEFSLIPDIGDPQMLFLANNISKMKTSTELGSRIVEVHSGSSLFTGKAGSGWSNLRRYIIEQDMLEAIVALPENMFYRAGIGTFLWVVTNKKVRKRNGKVQLIDATSMKSSLRKNLGEKSCELTPEIRKQIMSLYLAYTDADERFSKVFDNEEFGFWSVGIVRPLRLAVEISGKNLELLKSEKDEELYKLMCKAQEKLGGASLFNYGAFLKQLSSLATKQNIRLTAKRLKSIRSCFTSINEDAEPVLDNDGKPEIYKSLSETEQIPLTYEGGIDAFFENEIKPYVPDAWVDEKSKILGYELSFTKYFYKPTKLREPADIIADIQTIETSTDGLLASIVGGVN</sequence>
<feature type="domain" description="N6 adenine-specific DNA methyltransferase N-terminal" evidence="8">
    <location>
        <begin position="9"/>
        <end position="146"/>
    </location>
</feature>
<keyword evidence="5" id="KW-0680">Restriction system</keyword>
<keyword evidence="4" id="KW-0949">S-adenosyl-L-methionine</keyword>
<reference evidence="9" key="1">
    <citation type="submission" date="2019-08" db="EMBL/GenBank/DDBJ databases">
        <authorList>
            <person name="Kucharzyk K."/>
            <person name="Murdoch R.W."/>
            <person name="Higgins S."/>
            <person name="Loffler F."/>
        </authorList>
    </citation>
    <scope>NUCLEOTIDE SEQUENCE</scope>
</reference>
<dbReference type="Pfam" id="PF02384">
    <property type="entry name" value="N6_Mtase"/>
    <property type="match status" value="1"/>
</dbReference>
<dbReference type="PANTHER" id="PTHR42933">
    <property type="entry name" value="SLR6095 PROTEIN"/>
    <property type="match status" value="1"/>
</dbReference>
<dbReference type="InterPro" id="IPR022749">
    <property type="entry name" value="D12N6_MeTrfase_N"/>
</dbReference>
<dbReference type="PANTHER" id="PTHR42933:SF3">
    <property type="entry name" value="TYPE I RESTRICTION ENZYME MJAVIII METHYLASE SUBUNIT"/>
    <property type="match status" value="1"/>
</dbReference>
<accession>A0A644W895</accession>
<comment type="catalytic activity">
    <reaction evidence="6">
        <text>a 2'-deoxyadenosine in DNA + S-adenosyl-L-methionine = an N(6)-methyl-2'-deoxyadenosine in DNA + S-adenosyl-L-homocysteine + H(+)</text>
        <dbReference type="Rhea" id="RHEA:15197"/>
        <dbReference type="Rhea" id="RHEA-COMP:12418"/>
        <dbReference type="Rhea" id="RHEA-COMP:12419"/>
        <dbReference type="ChEBI" id="CHEBI:15378"/>
        <dbReference type="ChEBI" id="CHEBI:57856"/>
        <dbReference type="ChEBI" id="CHEBI:59789"/>
        <dbReference type="ChEBI" id="CHEBI:90615"/>
        <dbReference type="ChEBI" id="CHEBI:90616"/>
        <dbReference type="EC" id="2.1.1.72"/>
    </reaction>
</comment>
<evidence type="ECO:0000256" key="2">
    <source>
        <dbReference type="ARBA" id="ARBA00022603"/>
    </source>
</evidence>
<dbReference type="InterPro" id="IPR029063">
    <property type="entry name" value="SAM-dependent_MTases_sf"/>
</dbReference>
<dbReference type="Pfam" id="PF12161">
    <property type="entry name" value="HsdM_N"/>
    <property type="match status" value="1"/>
</dbReference>
<dbReference type="Gene3D" id="3.40.50.150">
    <property type="entry name" value="Vaccinia Virus protein VP39"/>
    <property type="match status" value="1"/>
</dbReference>
<feature type="domain" description="DNA methylase adenine-specific" evidence="7">
    <location>
        <begin position="172"/>
        <end position="498"/>
    </location>
</feature>
<protein>
    <recommendedName>
        <fullName evidence="1">site-specific DNA-methyltransferase (adenine-specific)</fullName>
        <ecNumber evidence="1">2.1.1.72</ecNumber>
    </recommendedName>
</protein>
<dbReference type="EC" id="2.1.1.72" evidence="1"/>
<evidence type="ECO:0000259" key="7">
    <source>
        <dbReference type="Pfam" id="PF02384"/>
    </source>
</evidence>
<dbReference type="PRINTS" id="PR00507">
    <property type="entry name" value="N12N6MTFRASE"/>
</dbReference>
<dbReference type="GO" id="GO:0008170">
    <property type="term" value="F:N-methyltransferase activity"/>
    <property type="evidence" value="ECO:0007669"/>
    <property type="project" value="InterPro"/>
</dbReference>
<dbReference type="InterPro" id="IPR003356">
    <property type="entry name" value="DNA_methylase_A-5"/>
</dbReference>
<evidence type="ECO:0000256" key="4">
    <source>
        <dbReference type="ARBA" id="ARBA00022691"/>
    </source>
</evidence>
<evidence type="ECO:0000256" key="3">
    <source>
        <dbReference type="ARBA" id="ARBA00022679"/>
    </source>
</evidence>
<evidence type="ECO:0000256" key="1">
    <source>
        <dbReference type="ARBA" id="ARBA00011900"/>
    </source>
</evidence>
<evidence type="ECO:0000256" key="6">
    <source>
        <dbReference type="ARBA" id="ARBA00047942"/>
    </source>
</evidence>
<dbReference type="GO" id="GO:0032259">
    <property type="term" value="P:methylation"/>
    <property type="evidence" value="ECO:0007669"/>
    <property type="project" value="UniProtKB-KW"/>
</dbReference>
<evidence type="ECO:0000259" key="8">
    <source>
        <dbReference type="Pfam" id="PF12161"/>
    </source>
</evidence>
<keyword evidence="3" id="KW-0808">Transferase</keyword>
<dbReference type="InterPro" id="IPR051537">
    <property type="entry name" value="DNA_Adenine_Mtase"/>
</dbReference>
<dbReference type="EMBL" id="VSSQ01000686">
    <property type="protein sequence ID" value="MPL99757.1"/>
    <property type="molecule type" value="Genomic_DNA"/>
</dbReference>
<gene>
    <name evidence="9" type="ORF">SDC9_45978</name>
</gene>
<dbReference type="GO" id="GO:0003677">
    <property type="term" value="F:DNA binding"/>
    <property type="evidence" value="ECO:0007669"/>
    <property type="project" value="InterPro"/>
</dbReference>
<dbReference type="PROSITE" id="PS00092">
    <property type="entry name" value="N6_MTASE"/>
    <property type="match status" value="1"/>
</dbReference>
<name>A0A644W895_9ZZZZ</name>
<dbReference type="SUPFAM" id="SSF53335">
    <property type="entry name" value="S-adenosyl-L-methionine-dependent methyltransferases"/>
    <property type="match status" value="1"/>
</dbReference>
<evidence type="ECO:0000313" key="9">
    <source>
        <dbReference type="EMBL" id="MPL99757.1"/>
    </source>
</evidence>